<dbReference type="Proteomes" id="UP000681722">
    <property type="component" value="Unassembled WGS sequence"/>
</dbReference>
<dbReference type="InterPro" id="IPR008906">
    <property type="entry name" value="HATC_C_dom"/>
</dbReference>
<dbReference type="InterPro" id="IPR052717">
    <property type="entry name" value="Vacuolar_transposase_reg"/>
</dbReference>
<dbReference type="GO" id="GO:0046983">
    <property type="term" value="F:protein dimerization activity"/>
    <property type="evidence" value="ECO:0007669"/>
    <property type="project" value="InterPro"/>
</dbReference>
<evidence type="ECO:0000313" key="5">
    <source>
        <dbReference type="Proteomes" id="UP000663829"/>
    </source>
</evidence>
<accession>A0A816BR42</accession>
<feature type="region of interest" description="Disordered" evidence="1">
    <location>
        <begin position="1"/>
        <end position="29"/>
    </location>
</feature>
<proteinExistence type="predicted"/>
<evidence type="ECO:0000313" key="4">
    <source>
        <dbReference type="EMBL" id="CAF4494704.1"/>
    </source>
</evidence>
<protein>
    <recommendedName>
        <fullName evidence="2">HAT C-terminal dimerisation domain-containing protein</fullName>
    </recommendedName>
</protein>
<reference evidence="3" key="1">
    <citation type="submission" date="2021-02" db="EMBL/GenBank/DDBJ databases">
        <authorList>
            <person name="Nowell W R."/>
        </authorList>
    </citation>
    <scope>NUCLEOTIDE SEQUENCE</scope>
</reference>
<dbReference type="OrthoDB" id="1869581at2759"/>
<dbReference type="AlphaFoldDB" id="A0A816BR42"/>
<dbReference type="Proteomes" id="UP000663829">
    <property type="component" value="Unassembled WGS sequence"/>
</dbReference>
<dbReference type="Pfam" id="PF05699">
    <property type="entry name" value="Dimer_Tnp_hAT"/>
    <property type="match status" value="1"/>
</dbReference>
<dbReference type="PANTHER" id="PTHR46169">
    <property type="entry name" value="DNA REPLICATION-RELATED ELEMENT FACTOR, ISOFORM A"/>
    <property type="match status" value="1"/>
</dbReference>
<organism evidence="3 5">
    <name type="scientific">Didymodactylos carnosus</name>
    <dbReference type="NCBI Taxonomy" id="1234261"/>
    <lineage>
        <taxon>Eukaryota</taxon>
        <taxon>Metazoa</taxon>
        <taxon>Spiralia</taxon>
        <taxon>Gnathifera</taxon>
        <taxon>Rotifera</taxon>
        <taxon>Eurotatoria</taxon>
        <taxon>Bdelloidea</taxon>
        <taxon>Philodinida</taxon>
        <taxon>Philodinidae</taxon>
        <taxon>Didymodactylos</taxon>
    </lineage>
</organism>
<gene>
    <name evidence="3" type="ORF">GPM918_LOCUS43114</name>
    <name evidence="4" type="ORF">SRO942_LOCUS44517</name>
</gene>
<dbReference type="InterPro" id="IPR012337">
    <property type="entry name" value="RNaseH-like_sf"/>
</dbReference>
<dbReference type="SUPFAM" id="SSF53098">
    <property type="entry name" value="Ribonuclease H-like"/>
    <property type="match status" value="1"/>
</dbReference>
<keyword evidence="5" id="KW-1185">Reference proteome</keyword>
<dbReference type="EMBL" id="CAJOBC010104946">
    <property type="protein sequence ID" value="CAF4494704.1"/>
    <property type="molecule type" value="Genomic_DNA"/>
</dbReference>
<comment type="caution">
    <text evidence="3">The sequence shown here is derived from an EMBL/GenBank/DDBJ whole genome shotgun (WGS) entry which is preliminary data.</text>
</comment>
<dbReference type="EMBL" id="CAJNOQ010038172">
    <property type="protein sequence ID" value="CAF1611601.1"/>
    <property type="molecule type" value="Genomic_DNA"/>
</dbReference>
<name>A0A816BR42_9BILA</name>
<feature type="compositionally biased region" description="Acidic residues" evidence="1">
    <location>
        <begin position="1"/>
        <end position="18"/>
    </location>
</feature>
<sequence>NEDENIEDEPQQEEEQDAELLHDAQSDIEDNDDYEITDNWEKNLIHDFSYQQSEEVDQKHIICVLKKCRSLCKMIRRSSILTSCFDQERIKCNKKRILMSDVCTRWNSVFYMIDSFLHLKQVVMNLFEHKHRLNIQSKQMKKLQKLEISSNDWNILSLLHDVLQPFYQATKLISGSKYATIGLIYFALYYIRLYLEDAKDDGSTTKRLKKLLLNKFNEYFHNEFDLSSSFKLFAYLDPIGYSVLTDKEKQSIERELKSIVNNETSDISPSSINFNNIITTTTVKLDRKPLSAVNAFLASVGQEAHIKDNDKAKQSLLVEELKAYKKLASTFNVQQSPSSERSMKFWKTHQENFPLLCKYARRYLCIPGTSVPSESAFSLSAYLARKQRARLSAENLSFSVFLKDKMDYEDEPTK</sequence>
<feature type="non-terminal residue" evidence="3">
    <location>
        <position position="1"/>
    </location>
</feature>
<dbReference type="GO" id="GO:0005634">
    <property type="term" value="C:nucleus"/>
    <property type="evidence" value="ECO:0007669"/>
    <property type="project" value="TreeGrafter"/>
</dbReference>
<feature type="domain" description="HAT C-terminal dimerisation" evidence="2">
    <location>
        <begin position="324"/>
        <end position="406"/>
    </location>
</feature>
<dbReference type="GO" id="GO:0006357">
    <property type="term" value="P:regulation of transcription by RNA polymerase II"/>
    <property type="evidence" value="ECO:0007669"/>
    <property type="project" value="TreeGrafter"/>
</dbReference>
<evidence type="ECO:0000259" key="2">
    <source>
        <dbReference type="Pfam" id="PF05699"/>
    </source>
</evidence>
<evidence type="ECO:0000256" key="1">
    <source>
        <dbReference type="SAM" id="MobiDB-lite"/>
    </source>
</evidence>
<dbReference type="PANTHER" id="PTHR46169:SF15">
    <property type="entry name" value="INNER CENTROMERE PROTEIN A-LIKE ISOFORM X1-RELATED"/>
    <property type="match status" value="1"/>
</dbReference>
<evidence type="ECO:0000313" key="3">
    <source>
        <dbReference type="EMBL" id="CAF1611601.1"/>
    </source>
</evidence>